<dbReference type="CDD" id="cd15482">
    <property type="entry name" value="Sialidase_non-viral"/>
    <property type="match status" value="1"/>
</dbReference>
<dbReference type="Proteomes" id="UP001515480">
    <property type="component" value="Unassembled WGS sequence"/>
</dbReference>
<feature type="compositionally biased region" description="Polar residues" evidence="1">
    <location>
        <begin position="81"/>
        <end position="92"/>
    </location>
</feature>
<dbReference type="Gene3D" id="2.120.10.10">
    <property type="match status" value="1"/>
</dbReference>
<keyword evidence="4" id="KW-1185">Reference proteome</keyword>
<protein>
    <recommendedName>
        <fullName evidence="2">Sialidase domain-containing protein</fullName>
    </recommendedName>
</protein>
<organism evidence="3 4">
    <name type="scientific">Prymnesium parvum</name>
    <name type="common">Toxic golden alga</name>
    <dbReference type="NCBI Taxonomy" id="97485"/>
    <lineage>
        <taxon>Eukaryota</taxon>
        <taxon>Haptista</taxon>
        <taxon>Haptophyta</taxon>
        <taxon>Prymnesiophyceae</taxon>
        <taxon>Prymnesiales</taxon>
        <taxon>Prymnesiaceae</taxon>
        <taxon>Prymnesium</taxon>
    </lineage>
</organism>
<dbReference type="InterPro" id="IPR011040">
    <property type="entry name" value="Sialidase"/>
</dbReference>
<evidence type="ECO:0000256" key="1">
    <source>
        <dbReference type="SAM" id="MobiDB-lite"/>
    </source>
</evidence>
<name>A0AB34JKI2_PRYPA</name>
<dbReference type="GO" id="GO:0016020">
    <property type="term" value="C:membrane"/>
    <property type="evidence" value="ECO:0007669"/>
    <property type="project" value="TreeGrafter"/>
</dbReference>
<dbReference type="InterPro" id="IPR036278">
    <property type="entry name" value="Sialidase_sf"/>
</dbReference>
<dbReference type="GO" id="GO:0005737">
    <property type="term" value="C:cytoplasm"/>
    <property type="evidence" value="ECO:0007669"/>
    <property type="project" value="TreeGrafter"/>
</dbReference>
<evidence type="ECO:0000313" key="3">
    <source>
        <dbReference type="EMBL" id="KAL1521212.1"/>
    </source>
</evidence>
<dbReference type="Pfam" id="PF13088">
    <property type="entry name" value="BNR_2"/>
    <property type="match status" value="1"/>
</dbReference>
<sequence length="528" mass="55655">MASDGPAAPPSLSNPPHLHLPLPHTSISRQASAIADLLGDASVQSPHVRHAAAFAVPAHPSELAPPSELGLPSVESRCSSFDSLASAPTSPSKAKYQAARARRGERRTPSDDEADGDERGKRQSVGSALSRADSSEDGTPPAIRVVDLFSPGMLRIPVFRIPSLLPLPASSGGAGVVLAFAEARPALHDAGVIDLMLRRSTDGGLTWGAARRIVTGESLGRANCATVGNPTALFDAVTEKVWLLLCSNHADDAEWMIHARQGKDTRRVWVTSSADYGLTWAPPAEITSSVKRKNWTWYAVGPGVGVQLSSGRLVVPANHAEDVAEPHHPYLTAARRSRMVAHCFYSDDHGASWRLGGVGAPHTNEAQLAALPSGELLLNCRDWSGAFRRVVQTSADGGASWGPPRHDAALLEPSPQGCQASLLALPSAGGEGEEEGGVRREKARRRRSRGGGGGVVLFCNPASTRREMLTLRRSDDGGRTWGGRLVLEEGAAAYSCLGMLDARTVGVLYERADCISFAAVPLDAIGAA</sequence>
<feature type="region of interest" description="Disordered" evidence="1">
    <location>
        <begin position="426"/>
        <end position="451"/>
    </location>
</feature>
<dbReference type="AlphaFoldDB" id="A0AB34JKI2"/>
<evidence type="ECO:0000313" key="4">
    <source>
        <dbReference type="Proteomes" id="UP001515480"/>
    </source>
</evidence>
<dbReference type="GO" id="GO:0006689">
    <property type="term" value="P:ganglioside catabolic process"/>
    <property type="evidence" value="ECO:0007669"/>
    <property type="project" value="TreeGrafter"/>
</dbReference>
<dbReference type="SUPFAM" id="SSF50939">
    <property type="entry name" value="Sialidases"/>
    <property type="match status" value="1"/>
</dbReference>
<dbReference type="InterPro" id="IPR026856">
    <property type="entry name" value="Sialidase_fam"/>
</dbReference>
<feature type="domain" description="Sialidase" evidence="2">
    <location>
        <begin position="189"/>
        <end position="495"/>
    </location>
</feature>
<gene>
    <name evidence="3" type="ORF">AB1Y20_022762</name>
</gene>
<comment type="caution">
    <text evidence="3">The sequence shown here is derived from an EMBL/GenBank/DDBJ whole genome shotgun (WGS) entry which is preliminary data.</text>
</comment>
<feature type="region of interest" description="Disordered" evidence="1">
    <location>
        <begin position="1"/>
        <end position="25"/>
    </location>
</feature>
<evidence type="ECO:0000259" key="2">
    <source>
        <dbReference type="Pfam" id="PF13088"/>
    </source>
</evidence>
<dbReference type="PANTHER" id="PTHR10628">
    <property type="entry name" value="SIALIDASE"/>
    <property type="match status" value="1"/>
</dbReference>
<dbReference type="GO" id="GO:0004308">
    <property type="term" value="F:exo-alpha-sialidase activity"/>
    <property type="evidence" value="ECO:0007669"/>
    <property type="project" value="InterPro"/>
</dbReference>
<dbReference type="PANTHER" id="PTHR10628:SF30">
    <property type="entry name" value="EXO-ALPHA-SIALIDASE"/>
    <property type="match status" value="1"/>
</dbReference>
<dbReference type="GO" id="GO:0009313">
    <property type="term" value="P:oligosaccharide catabolic process"/>
    <property type="evidence" value="ECO:0007669"/>
    <property type="project" value="TreeGrafter"/>
</dbReference>
<feature type="region of interest" description="Disordered" evidence="1">
    <location>
        <begin position="81"/>
        <end position="141"/>
    </location>
</feature>
<reference evidence="3 4" key="1">
    <citation type="journal article" date="2024" name="Science">
        <title>Giant polyketide synthase enzymes in the biosynthesis of giant marine polyether toxins.</title>
        <authorList>
            <person name="Fallon T.R."/>
            <person name="Shende V.V."/>
            <person name="Wierzbicki I.H."/>
            <person name="Pendleton A.L."/>
            <person name="Watervoot N.F."/>
            <person name="Auber R.P."/>
            <person name="Gonzalez D.J."/>
            <person name="Wisecaver J.H."/>
            <person name="Moore B.S."/>
        </authorList>
    </citation>
    <scope>NUCLEOTIDE SEQUENCE [LARGE SCALE GENOMIC DNA]</scope>
    <source>
        <strain evidence="3 4">12B1</strain>
    </source>
</reference>
<proteinExistence type="predicted"/>
<accession>A0AB34JKI2</accession>
<feature type="compositionally biased region" description="Low complexity" evidence="1">
    <location>
        <begin position="14"/>
        <end position="24"/>
    </location>
</feature>
<dbReference type="EMBL" id="JBGBPQ010000008">
    <property type="protein sequence ID" value="KAL1521212.1"/>
    <property type="molecule type" value="Genomic_DNA"/>
</dbReference>